<feature type="signal peptide" evidence="2">
    <location>
        <begin position="1"/>
        <end position="22"/>
    </location>
</feature>
<evidence type="ECO:0000313" key="3">
    <source>
        <dbReference type="EMBL" id="CAL1293545.1"/>
    </source>
</evidence>
<keyword evidence="2" id="KW-0732">Signal</keyword>
<keyword evidence="4" id="KW-1185">Reference proteome</keyword>
<name>A0AAV2BBC5_9ARAC</name>
<protein>
    <submittedName>
        <fullName evidence="3">Uncharacterized protein</fullName>
    </submittedName>
</protein>
<dbReference type="EMBL" id="CAXIEN010000329">
    <property type="protein sequence ID" value="CAL1293545.1"/>
    <property type="molecule type" value="Genomic_DNA"/>
</dbReference>
<dbReference type="AlphaFoldDB" id="A0AAV2BBC5"/>
<feature type="chain" id="PRO_5043729689" evidence="2">
    <location>
        <begin position="23"/>
        <end position="91"/>
    </location>
</feature>
<gene>
    <name evidence="3" type="ORF">LARSCL_LOCUS18254</name>
</gene>
<reference evidence="3 4" key="1">
    <citation type="submission" date="2024-04" db="EMBL/GenBank/DDBJ databases">
        <authorList>
            <person name="Rising A."/>
            <person name="Reimegard J."/>
            <person name="Sonavane S."/>
            <person name="Akerstrom W."/>
            <person name="Nylinder S."/>
            <person name="Hedman E."/>
            <person name="Kallberg Y."/>
        </authorList>
    </citation>
    <scope>NUCLEOTIDE SEQUENCE [LARGE SCALE GENOMIC DNA]</scope>
</reference>
<feature type="compositionally biased region" description="Gly residues" evidence="1">
    <location>
        <begin position="30"/>
        <end position="52"/>
    </location>
</feature>
<sequence length="91" mass="9301">MKSAIILGLCLLLIVQPSTVEAQRNRRPGGSRGEVRGGFGTLGSGGPSGVRGGISFPSNDERRREGGGGGSSRSLHAGRWPGGFYSGTKSS</sequence>
<evidence type="ECO:0000313" key="4">
    <source>
        <dbReference type="Proteomes" id="UP001497382"/>
    </source>
</evidence>
<organism evidence="3 4">
    <name type="scientific">Larinioides sclopetarius</name>
    <dbReference type="NCBI Taxonomy" id="280406"/>
    <lineage>
        <taxon>Eukaryota</taxon>
        <taxon>Metazoa</taxon>
        <taxon>Ecdysozoa</taxon>
        <taxon>Arthropoda</taxon>
        <taxon>Chelicerata</taxon>
        <taxon>Arachnida</taxon>
        <taxon>Araneae</taxon>
        <taxon>Araneomorphae</taxon>
        <taxon>Entelegynae</taxon>
        <taxon>Araneoidea</taxon>
        <taxon>Araneidae</taxon>
        <taxon>Larinioides</taxon>
    </lineage>
</organism>
<comment type="caution">
    <text evidence="3">The sequence shown here is derived from an EMBL/GenBank/DDBJ whole genome shotgun (WGS) entry which is preliminary data.</text>
</comment>
<evidence type="ECO:0000256" key="1">
    <source>
        <dbReference type="SAM" id="MobiDB-lite"/>
    </source>
</evidence>
<proteinExistence type="predicted"/>
<dbReference type="Proteomes" id="UP001497382">
    <property type="component" value="Unassembled WGS sequence"/>
</dbReference>
<accession>A0AAV2BBC5</accession>
<evidence type="ECO:0000256" key="2">
    <source>
        <dbReference type="SAM" id="SignalP"/>
    </source>
</evidence>
<feature type="region of interest" description="Disordered" evidence="1">
    <location>
        <begin position="20"/>
        <end position="91"/>
    </location>
</feature>